<sequence>MTRGLTATALVAVSLLVLSGCATAPATEPAETPEPTPSAEAPAQASRPAIEVPITSGSLDNQPQFPTAPVSVSVPSLGIDMAVTDVGVDDANLMEIPEDVDIAGWYRYGPGPDSEQGTTVVAAHVDFPGQGVGPFSRLRDAQVGADVTITDAAGVVHTYRVLGVERIPKAEVPLDQVFAKSGPQLVKLVTCGGSFDRNAGSYSDNYIVTAEKVS</sequence>
<dbReference type="OrthoDB" id="525039at2"/>
<organism evidence="4 5">
    <name type="scientific">Microcella putealis</name>
    <dbReference type="NCBI Taxonomy" id="337005"/>
    <lineage>
        <taxon>Bacteria</taxon>
        <taxon>Bacillati</taxon>
        <taxon>Actinomycetota</taxon>
        <taxon>Actinomycetes</taxon>
        <taxon>Micrococcales</taxon>
        <taxon>Microbacteriaceae</taxon>
        <taxon>Microcella</taxon>
    </lineage>
</organism>
<dbReference type="InterPro" id="IPR005754">
    <property type="entry name" value="Sortase"/>
</dbReference>
<keyword evidence="1" id="KW-0378">Hydrolase</keyword>
<dbReference type="EMBL" id="SGWW01000002">
    <property type="protein sequence ID" value="RZS57614.1"/>
    <property type="molecule type" value="Genomic_DNA"/>
</dbReference>
<evidence type="ECO:0000256" key="3">
    <source>
        <dbReference type="SAM" id="SignalP"/>
    </source>
</evidence>
<dbReference type="GO" id="GO:0016787">
    <property type="term" value="F:hydrolase activity"/>
    <property type="evidence" value="ECO:0007669"/>
    <property type="project" value="UniProtKB-KW"/>
</dbReference>
<feature type="region of interest" description="Disordered" evidence="2">
    <location>
        <begin position="25"/>
        <end position="46"/>
    </location>
</feature>
<accession>A0A4Q7LSF2</accession>
<dbReference type="PROSITE" id="PS51257">
    <property type="entry name" value="PROKAR_LIPOPROTEIN"/>
    <property type="match status" value="1"/>
</dbReference>
<feature type="signal peptide" evidence="3">
    <location>
        <begin position="1"/>
        <end position="24"/>
    </location>
</feature>
<keyword evidence="3" id="KW-0732">Signal</keyword>
<dbReference type="CDD" id="cd05829">
    <property type="entry name" value="Sortase_F"/>
    <property type="match status" value="1"/>
</dbReference>
<dbReference type="InterPro" id="IPR042001">
    <property type="entry name" value="Sortase_F"/>
</dbReference>
<reference evidence="4 5" key="1">
    <citation type="journal article" date="2015" name="Stand. Genomic Sci.">
        <title>Genomic Encyclopedia of Bacterial and Archaeal Type Strains, Phase III: the genomes of soil and plant-associated and newly described type strains.</title>
        <authorList>
            <person name="Whitman W.B."/>
            <person name="Woyke T."/>
            <person name="Klenk H.P."/>
            <person name="Zhou Y."/>
            <person name="Lilburn T.G."/>
            <person name="Beck B.J."/>
            <person name="De Vos P."/>
            <person name="Vandamme P."/>
            <person name="Eisen J.A."/>
            <person name="Garrity G."/>
            <person name="Hugenholtz P."/>
            <person name="Kyrpides N.C."/>
        </authorList>
    </citation>
    <scope>NUCLEOTIDE SEQUENCE [LARGE SCALE GENOMIC DNA]</scope>
    <source>
        <strain evidence="4 5">CV2</strain>
    </source>
</reference>
<evidence type="ECO:0000256" key="2">
    <source>
        <dbReference type="SAM" id="MobiDB-lite"/>
    </source>
</evidence>
<dbReference type="SUPFAM" id="SSF63817">
    <property type="entry name" value="Sortase"/>
    <property type="match status" value="1"/>
</dbReference>
<protein>
    <submittedName>
        <fullName evidence="4">Sortase family protein</fullName>
    </submittedName>
</protein>
<dbReference type="InterPro" id="IPR023365">
    <property type="entry name" value="Sortase_dom-sf"/>
</dbReference>
<proteinExistence type="predicted"/>
<comment type="caution">
    <text evidence="4">The sequence shown here is derived from an EMBL/GenBank/DDBJ whole genome shotgun (WGS) entry which is preliminary data.</text>
</comment>
<keyword evidence="5" id="KW-1185">Reference proteome</keyword>
<name>A0A4Q7LSF2_9MICO</name>
<dbReference type="Pfam" id="PF04203">
    <property type="entry name" value="Sortase"/>
    <property type="match status" value="1"/>
</dbReference>
<feature type="chain" id="PRO_5038992958" evidence="3">
    <location>
        <begin position="25"/>
        <end position="214"/>
    </location>
</feature>
<dbReference type="Proteomes" id="UP000293519">
    <property type="component" value="Unassembled WGS sequence"/>
</dbReference>
<dbReference type="Gene3D" id="2.40.260.10">
    <property type="entry name" value="Sortase"/>
    <property type="match status" value="1"/>
</dbReference>
<evidence type="ECO:0000256" key="1">
    <source>
        <dbReference type="ARBA" id="ARBA00022801"/>
    </source>
</evidence>
<gene>
    <name evidence="4" type="ORF">EV141_1328</name>
</gene>
<evidence type="ECO:0000313" key="5">
    <source>
        <dbReference type="Proteomes" id="UP000293519"/>
    </source>
</evidence>
<dbReference type="AlphaFoldDB" id="A0A4Q7LSF2"/>
<evidence type="ECO:0000313" key="4">
    <source>
        <dbReference type="EMBL" id="RZS57614.1"/>
    </source>
</evidence>